<comment type="caution">
    <text evidence="2">The sequence shown here is derived from an EMBL/GenBank/DDBJ whole genome shotgun (WGS) entry which is preliminary data.</text>
</comment>
<dbReference type="InterPro" id="IPR053186">
    <property type="entry name" value="QDO-related"/>
</dbReference>
<dbReference type="InterPro" id="IPR014710">
    <property type="entry name" value="RmlC-like_jellyroll"/>
</dbReference>
<accession>A0A2A4FI49</accession>
<proteinExistence type="predicted"/>
<dbReference type="AlphaFoldDB" id="A0A2A4FI49"/>
<feature type="compositionally biased region" description="Basic residues" evidence="1">
    <location>
        <begin position="244"/>
        <end position="265"/>
    </location>
</feature>
<evidence type="ECO:0000313" key="3">
    <source>
        <dbReference type="Proteomes" id="UP000217994"/>
    </source>
</evidence>
<reference evidence="2 3" key="1">
    <citation type="submission" date="2017-01" db="EMBL/GenBank/DDBJ databases">
        <title>Whole-Genome Shotgun Sequencing of Two beta-Proteobacterial Species in Search of the Bulgecin Biosynthetic Cluster.</title>
        <authorList>
            <person name="Horsman M.E."/>
            <person name="Marous D.R."/>
            <person name="Li R."/>
            <person name="Oliver R.A."/>
            <person name="Byun B."/>
            <person name="Emrich S.J."/>
            <person name="Boggess B."/>
            <person name="Townsend C.A."/>
            <person name="Mobashery S."/>
        </authorList>
    </citation>
    <scope>NUCLEOTIDE SEQUENCE [LARGE SCALE GENOMIC DNA]</scope>
    <source>
        <strain evidence="2 3">ATCC 31433</strain>
    </source>
</reference>
<protein>
    <submittedName>
        <fullName evidence="2">Uncharacterized protein</fullName>
    </submittedName>
</protein>
<dbReference type="PANTHER" id="PTHR43594:SF1">
    <property type="entry name" value="QUERCETIN 2,3-DIOXYGENASE PA2418-RELATED"/>
    <property type="match status" value="1"/>
</dbReference>
<dbReference type="RefSeq" id="WP_084909440.1">
    <property type="nucleotide sequence ID" value="NZ_CP020738.1"/>
</dbReference>
<dbReference type="PANTHER" id="PTHR43594">
    <property type="entry name" value="QUERCETIN 2,3-DIOXYGENASE"/>
    <property type="match status" value="1"/>
</dbReference>
<dbReference type="SUPFAM" id="SSF51182">
    <property type="entry name" value="RmlC-like cupins"/>
    <property type="match status" value="1"/>
</dbReference>
<evidence type="ECO:0000313" key="2">
    <source>
        <dbReference type="EMBL" id="PCE32362.1"/>
    </source>
</evidence>
<evidence type="ECO:0000256" key="1">
    <source>
        <dbReference type="SAM" id="MobiDB-lite"/>
    </source>
</evidence>
<dbReference type="InterPro" id="IPR011051">
    <property type="entry name" value="RmlC_Cupin_sf"/>
</dbReference>
<dbReference type="Proteomes" id="UP000217994">
    <property type="component" value="Unassembled WGS sequence"/>
</dbReference>
<dbReference type="Gene3D" id="2.60.120.10">
    <property type="entry name" value="Jelly Rolls"/>
    <property type="match status" value="1"/>
</dbReference>
<dbReference type="EMBL" id="MTZU01000028">
    <property type="protein sequence ID" value="PCE32362.1"/>
    <property type="molecule type" value="Genomic_DNA"/>
</dbReference>
<dbReference type="GeneID" id="69006309"/>
<gene>
    <name evidence="2" type="ORF">BZL54_10910</name>
</gene>
<feature type="region of interest" description="Disordered" evidence="1">
    <location>
        <begin position="235"/>
        <end position="265"/>
    </location>
</feature>
<sequence>MLKPVLGVFSCAHPHRDAAGQVVRTFFSERTLGRYLRPFTRLDHVTQVRAPYDAPASARAPDDGAGAGATVSILHRCAAQSSDDARDGQPTDVATPPAEIVRLAVDDARAIDAAPHGSRVLHAEHAPAVALPGAGEIRVIAGSHRGRIGPVPAPARVDVWELELPSRAAVPVRSEANAPLAIAVLRGRLLINGDQEVSASHLVVLARAGTTAHIESLAPSTLVLIRGAPSVPAARDGAINRLDKPRKRPSLKQPLPRHPRKRSAP</sequence>
<organism evidence="2 3">
    <name type="scientific">Burkholderia ubonensis subsp. mesacidophila</name>
    <dbReference type="NCBI Taxonomy" id="265293"/>
    <lineage>
        <taxon>Bacteria</taxon>
        <taxon>Pseudomonadati</taxon>
        <taxon>Pseudomonadota</taxon>
        <taxon>Betaproteobacteria</taxon>
        <taxon>Burkholderiales</taxon>
        <taxon>Burkholderiaceae</taxon>
        <taxon>Burkholderia</taxon>
        <taxon>Burkholderia cepacia complex</taxon>
    </lineage>
</organism>
<name>A0A2A4FI49_9BURK</name>